<evidence type="ECO:0000313" key="2">
    <source>
        <dbReference type="EMBL" id="SNY72905.1"/>
    </source>
</evidence>
<feature type="compositionally biased region" description="Basic residues" evidence="1">
    <location>
        <begin position="322"/>
        <end position="334"/>
    </location>
</feature>
<dbReference type="Proteomes" id="UP000219612">
    <property type="component" value="Unassembled WGS sequence"/>
</dbReference>
<feature type="region of interest" description="Disordered" evidence="1">
    <location>
        <begin position="89"/>
        <end position="164"/>
    </location>
</feature>
<organism evidence="2 3">
    <name type="scientific">Paractinoplanes atraurantiacus</name>
    <dbReference type="NCBI Taxonomy" id="1036182"/>
    <lineage>
        <taxon>Bacteria</taxon>
        <taxon>Bacillati</taxon>
        <taxon>Actinomycetota</taxon>
        <taxon>Actinomycetes</taxon>
        <taxon>Micromonosporales</taxon>
        <taxon>Micromonosporaceae</taxon>
        <taxon>Paractinoplanes</taxon>
    </lineage>
</organism>
<feature type="compositionally biased region" description="Low complexity" evidence="1">
    <location>
        <begin position="121"/>
        <end position="130"/>
    </location>
</feature>
<sequence>MSKIKVRELARRLTSMGYSEMTPGGVVALAEAAGVPVGVSGSLDSSQVFVLLGQTDLPRRELVPQLMSEEWPPPQPRPRRITTVAPIQITPPRPAPAMRPARPPRPRGNELGPIGFPVSEASRQAAAAARPAPPPMRPFTWPAAQPPGRRRRERPAGPRPSVKVAGLGPMVQAILPLELRGRQWIWPAEAERWNEQATRWARAGFTDRSVRAWLETDLQPEDAGYLAARGVTAEALNKLVPVPVTVVATGAATVRLLLTSGRLPVAAVYDALVQAGHYVPAPEPELVLTPPARPVTDRPAAPPVVFSSPGDVDDPEPPVAPSRRRRTAKAKQYGRHNGPGLSGGPQDRQKWR</sequence>
<reference evidence="2 3" key="1">
    <citation type="submission" date="2017-09" db="EMBL/GenBank/DDBJ databases">
        <authorList>
            <person name="Ehlers B."/>
            <person name="Leendertz F.H."/>
        </authorList>
    </citation>
    <scope>NUCLEOTIDE SEQUENCE [LARGE SCALE GENOMIC DNA]</scope>
    <source>
        <strain evidence="2 3">CGMCC 4.6857</strain>
    </source>
</reference>
<feature type="compositionally biased region" description="Low complexity" evidence="1">
    <location>
        <begin position="138"/>
        <end position="147"/>
    </location>
</feature>
<feature type="region of interest" description="Disordered" evidence="1">
    <location>
        <begin position="289"/>
        <end position="352"/>
    </location>
</feature>
<feature type="compositionally biased region" description="Pro residues" evidence="1">
    <location>
        <begin position="89"/>
        <end position="103"/>
    </location>
</feature>
<evidence type="ECO:0000256" key="1">
    <source>
        <dbReference type="SAM" id="MobiDB-lite"/>
    </source>
</evidence>
<name>A0A285KJY2_9ACTN</name>
<proteinExistence type="predicted"/>
<dbReference type="AlphaFoldDB" id="A0A285KJY2"/>
<keyword evidence="3" id="KW-1185">Reference proteome</keyword>
<evidence type="ECO:0000313" key="3">
    <source>
        <dbReference type="Proteomes" id="UP000219612"/>
    </source>
</evidence>
<gene>
    <name evidence="2" type="ORF">SAMN05421748_14451</name>
</gene>
<protein>
    <submittedName>
        <fullName evidence="2">Uncharacterized protein</fullName>
    </submittedName>
</protein>
<dbReference type="EMBL" id="OBDY01000044">
    <property type="protein sequence ID" value="SNY72905.1"/>
    <property type="molecule type" value="Genomic_DNA"/>
</dbReference>
<dbReference type="RefSeq" id="WP_143235489.1">
    <property type="nucleotide sequence ID" value="NZ_OBDY01000044.1"/>
</dbReference>
<accession>A0A285KJY2</accession>